<sequence length="42" mass="4897">FQNRRMKDKKGARRQMQNISNRPLSEDGDEKNDIDVVSSDDC</sequence>
<feature type="non-terminal residue" evidence="2">
    <location>
        <position position="1"/>
    </location>
</feature>
<gene>
    <name evidence="2" type="ORF">TIS948_LOCUS13177</name>
</gene>
<name>A0A817QPZ9_9BILA</name>
<reference evidence="2" key="1">
    <citation type="submission" date="2021-02" db="EMBL/GenBank/DDBJ databases">
        <authorList>
            <person name="Nowell W R."/>
        </authorList>
    </citation>
    <scope>NUCLEOTIDE SEQUENCE</scope>
</reference>
<dbReference type="OrthoDB" id="6159439at2759"/>
<feature type="compositionally biased region" description="Basic residues" evidence="1">
    <location>
        <begin position="1"/>
        <end position="13"/>
    </location>
</feature>
<dbReference type="Proteomes" id="UP000663825">
    <property type="component" value="Unassembled WGS sequence"/>
</dbReference>
<organism evidence="2 3">
    <name type="scientific">Rotaria socialis</name>
    <dbReference type="NCBI Taxonomy" id="392032"/>
    <lineage>
        <taxon>Eukaryota</taxon>
        <taxon>Metazoa</taxon>
        <taxon>Spiralia</taxon>
        <taxon>Gnathifera</taxon>
        <taxon>Rotifera</taxon>
        <taxon>Eurotatoria</taxon>
        <taxon>Bdelloidea</taxon>
        <taxon>Philodinida</taxon>
        <taxon>Philodinidae</taxon>
        <taxon>Rotaria</taxon>
    </lineage>
</organism>
<evidence type="ECO:0000256" key="1">
    <source>
        <dbReference type="SAM" id="MobiDB-lite"/>
    </source>
</evidence>
<evidence type="ECO:0000313" key="2">
    <source>
        <dbReference type="EMBL" id="CAF3211924.1"/>
    </source>
</evidence>
<protein>
    <submittedName>
        <fullName evidence="2">Uncharacterized protein</fullName>
    </submittedName>
</protein>
<feature type="compositionally biased region" description="Acidic residues" evidence="1">
    <location>
        <begin position="26"/>
        <end position="42"/>
    </location>
</feature>
<proteinExistence type="predicted"/>
<evidence type="ECO:0000313" key="3">
    <source>
        <dbReference type="Proteomes" id="UP000663825"/>
    </source>
</evidence>
<comment type="caution">
    <text evidence="2">The sequence shown here is derived from an EMBL/GenBank/DDBJ whole genome shotgun (WGS) entry which is preliminary data.</text>
</comment>
<dbReference type="EMBL" id="CAJNXB010002041">
    <property type="protein sequence ID" value="CAF3211924.1"/>
    <property type="molecule type" value="Genomic_DNA"/>
</dbReference>
<dbReference type="AlphaFoldDB" id="A0A817QPZ9"/>
<accession>A0A817QPZ9</accession>
<feature type="region of interest" description="Disordered" evidence="1">
    <location>
        <begin position="1"/>
        <end position="42"/>
    </location>
</feature>